<proteinExistence type="inferred from homology"/>
<dbReference type="AlphaFoldDB" id="A0A426TUT1"/>
<dbReference type="SUPFAM" id="SSF47384">
    <property type="entry name" value="Homodimeric domain of signal transducing histidine kinase"/>
    <property type="match status" value="1"/>
</dbReference>
<keyword evidence="9" id="KW-0547">Nucleotide-binding</keyword>
<evidence type="ECO:0000256" key="9">
    <source>
        <dbReference type="ARBA" id="ARBA00022741"/>
    </source>
</evidence>
<evidence type="ECO:0000256" key="1">
    <source>
        <dbReference type="ARBA" id="ARBA00000085"/>
    </source>
</evidence>
<dbReference type="InterPro" id="IPR005467">
    <property type="entry name" value="His_kinase_dom"/>
</dbReference>
<dbReference type="Pfam" id="PF00512">
    <property type="entry name" value="HisKA"/>
    <property type="match status" value="1"/>
</dbReference>
<keyword evidence="10" id="KW-0418">Kinase</keyword>
<dbReference type="InterPro" id="IPR029016">
    <property type="entry name" value="GAF-like_dom_sf"/>
</dbReference>
<evidence type="ECO:0000256" key="11">
    <source>
        <dbReference type="ARBA" id="ARBA00022840"/>
    </source>
</evidence>
<sequence length="836" mass="94129">MRRLRNLPMLTELLSQVPGVVYQYRHYPDGHSCFPFASAHIWDIYEVHPEQVRDDASLVFARLHPDDYQRVIATIAYSFAHLTLWECDYRVQLPHKGERWLRGIARPQALDDGSVLWHGYIADFTDRKATELILHEQYRMQDMLMKIATQYISIPVSEIDTVLAESLQAMGEFVAADRAYVFAYDPVQNYCRNTHEWCRAGIASQCAELQCVPLLQNSPWVAQHQQGNTIIINDVATLPPDDPFRDLLNAQQIQSLILVPMLHSGEAMGFIGFDAVTQPRTFTKNEELLLKLFAGVLVNVQNRVQLERHLRQAKEAAEEANRAKSKFLANMSHEIRTPLNGVIGFTDLLQQTQLNPTQEQYVRNANVSAYMLLEIINDILDFSKIEAGMMNLEIIKTDLIALIEQSVDIIKYPAAQKDLEILLDLDAHMPRFIFTDTVRLKQILTNLLGNAVKFTEHGEIELKVTYTPGEAEHGQFHFAVRDTGIGITPDQQRELFHAFTQADSSTTRKFGGTGLGLVISNLIAQKMGTTIEVASHAGRGSIFHFTLNTQVEYGQKIDTRPIESIKRCLVIDDNERNRVILEHMLGNWGIICVTCEHSIEAMKLIETSEPFDVIICDYHMPYINGLETVKLIRNRLHVTPATLPVILLHSSADDVALHYESEALGVSFRLTKPVKPSDLYYYLGRIQDTTPPPARAAPPVAVPMHPLHDLVILIVEDVAVNMILIEAILGRIMPTAKLMKAKTGREAVESCRKALPHLILMDVQMPEMDGIEATQAIRALPAAQTRHVPIIALTAGALKEEQEKCLAAGMDAFLSKPIKSERLQTIIQQLLGEHCP</sequence>
<keyword evidence="17" id="KW-0175">Coiled coil</keyword>
<dbReference type="GO" id="GO:0000155">
    <property type="term" value="F:phosphorelay sensor kinase activity"/>
    <property type="evidence" value="ECO:0007669"/>
    <property type="project" value="InterPro"/>
</dbReference>
<evidence type="ECO:0000313" key="20">
    <source>
        <dbReference type="EMBL" id="RRR69173.1"/>
    </source>
</evidence>
<evidence type="ECO:0000256" key="12">
    <source>
        <dbReference type="ARBA" id="ARBA00022989"/>
    </source>
</evidence>
<dbReference type="FunFam" id="1.10.287.130:FF:000003">
    <property type="entry name" value="Histidine kinase"/>
    <property type="match status" value="1"/>
</dbReference>
<evidence type="ECO:0000256" key="16">
    <source>
        <dbReference type="PROSITE-ProRule" id="PRU00169"/>
    </source>
</evidence>
<dbReference type="Proteomes" id="UP000280307">
    <property type="component" value="Unassembled WGS sequence"/>
</dbReference>
<evidence type="ECO:0000256" key="10">
    <source>
        <dbReference type="ARBA" id="ARBA00022777"/>
    </source>
</evidence>
<dbReference type="CDD" id="cd16922">
    <property type="entry name" value="HATPase_EvgS-ArcB-TorS-like"/>
    <property type="match status" value="1"/>
</dbReference>
<keyword evidence="5" id="KW-1003">Cell membrane</keyword>
<dbReference type="InterPro" id="IPR035965">
    <property type="entry name" value="PAS-like_dom_sf"/>
</dbReference>
<dbReference type="InterPro" id="IPR013655">
    <property type="entry name" value="PAS_fold_3"/>
</dbReference>
<organism evidence="20 21">
    <name type="scientific">Candidatus Viridilinea halotolerans</name>
    <dbReference type="NCBI Taxonomy" id="2491704"/>
    <lineage>
        <taxon>Bacteria</taxon>
        <taxon>Bacillati</taxon>
        <taxon>Chloroflexota</taxon>
        <taxon>Chloroflexia</taxon>
        <taxon>Chloroflexales</taxon>
        <taxon>Chloroflexineae</taxon>
        <taxon>Oscillochloridaceae</taxon>
        <taxon>Candidatus Viridilinea</taxon>
    </lineage>
</organism>
<dbReference type="Gene3D" id="3.40.50.2300">
    <property type="match status" value="2"/>
</dbReference>
<dbReference type="Gene3D" id="3.30.450.20">
    <property type="entry name" value="PAS domain"/>
    <property type="match status" value="1"/>
</dbReference>
<dbReference type="Gene3D" id="3.30.565.10">
    <property type="entry name" value="Histidine kinase-like ATPase, C-terminal domain"/>
    <property type="match status" value="1"/>
</dbReference>
<dbReference type="EC" id="2.7.13.3" evidence="4"/>
<evidence type="ECO:0000256" key="13">
    <source>
        <dbReference type="ARBA" id="ARBA00023012"/>
    </source>
</evidence>
<dbReference type="SUPFAM" id="SSF55874">
    <property type="entry name" value="ATPase domain of HSP90 chaperone/DNA topoisomerase II/histidine kinase"/>
    <property type="match status" value="1"/>
</dbReference>
<dbReference type="PRINTS" id="PR00344">
    <property type="entry name" value="BCTRLSENSOR"/>
</dbReference>
<feature type="domain" description="Response regulatory" evidence="19">
    <location>
        <begin position="711"/>
        <end position="831"/>
    </location>
</feature>
<keyword evidence="11" id="KW-0067">ATP-binding</keyword>
<name>A0A426TUT1_9CHLR</name>
<dbReference type="PANTHER" id="PTHR45339:SF1">
    <property type="entry name" value="HYBRID SIGNAL TRANSDUCTION HISTIDINE KINASE J"/>
    <property type="match status" value="1"/>
</dbReference>
<comment type="similarity">
    <text evidence="3">In the N-terminal section; belongs to the phytochrome family.</text>
</comment>
<gene>
    <name evidence="20" type="ORF">EI684_16390</name>
</gene>
<dbReference type="SMART" id="SM00387">
    <property type="entry name" value="HATPase_c"/>
    <property type="match status" value="1"/>
</dbReference>
<comment type="subcellular location">
    <subcellularLocation>
        <location evidence="2">Cell membrane</location>
        <topology evidence="2">Multi-pass membrane protein</topology>
    </subcellularLocation>
</comment>
<comment type="catalytic activity">
    <reaction evidence="1">
        <text>ATP + protein L-histidine = ADP + protein N-phospho-L-histidine.</text>
        <dbReference type="EC" id="2.7.13.3"/>
    </reaction>
</comment>
<evidence type="ECO:0000259" key="18">
    <source>
        <dbReference type="PROSITE" id="PS50109"/>
    </source>
</evidence>
<dbReference type="InterPro" id="IPR001789">
    <property type="entry name" value="Sig_transdc_resp-reg_receiver"/>
</dbReference>
<dbReference type="SUPFAM" id="SSF52172">
    <property type="entry name" value="CheY-like"/>
    <property type="match status" value="2"/>
</dbReference>
<feature type="coiled-coil region" evidence="17">
    <location>
        <begin position="303"/>
        <end position="330"/>
    </location>
</feature>
<evidence type="ECO:0000256" key="14">
    <source>
        <dbReference type="ARBA" id="ARBA00023136"/>
    </source>
</evidence>
<dbReference type="SMART" id="SM00388">
    <property type="entry name" value="HisKA"/>
    <property type="match status" value="1"/>
</dbReference>
<evidence type="ECO:0000256" key="4">
    <source>
        <dbReference type="ARBA" id="ARBA00012438"/>
    </source>
</evidence>
<evidence type="ECO:0000313" key="21">
    <source>
        <dbReference type="Proteomes" id="UP000280307"/>
    </source>
</evidence>
<dbReference type="InterPro" id="IPR004358">
    <property type="entry name" value="Sig_transdc_His_kin-like_C"/>
</dbReference>
<evidence type="ECO:0000256" key="3">
    <source>
        <dbReference type="ARBA" id="ARBA00006402"/>
    </source>
</evidence>
<feature type="modified residue" description="4-aspartylphosphate" evidence="16">
    <location>
        <position position="762"/>
    </location>
</feature>
<keyword evidence="8" id="KW-0812">Transmembrane</keyword>
<dbReference type="SMART" id="SM00065">
    <property type="entry name" value="GAF"/>
    <property type="match status" value="1"/>
</dbReference>
<dbReference type="GO" id="GO:0005524">
    <property type="term" value="F:ATP binding"/>
    <property type="evidence" value="ECO:0007669"/>
    <property type="project" value="UniProtKB-KW"/>
</dbReference>
<evidence type="ECO:0000256" key="6">
    <source>
        <dbReference type="ARBA" id="ARBA00022553"/>
    </source>
</evidence>
<accession>A0A426TUT1</accession>
<dbReference type="FunFam" id="3.30.565.10:FF:000010">
    <property type="entry name" value="Sensor histidine kinase RcsC"/>
    <property type="match status" value="1"/>
</dbReference>
<keyword evidence="7" id="KW-0808">Transferase</keyword>
<evidence type="ECO:0000256" key="5">
    <source>
        <dbReference type="ARBA" id="ARBA00022475"/>
    </source>
</evidence>
<feature type="modified residue" description="4-aspartylphosphate" evidence="16">
    <location>
        <position position="617"/>
    </location>
</feature>
<dbReference type="PROSITE" id="PS50109">
    <property type="entry name" value="HIS_KIN"/>
    <property type="match status" value="1"/>
</dbReference>
<keyword evidence="12" id="KW-1133">Transmembrane helix</keyword>
<dbReference type="CDD" id="cd00156">
    <property type="entry name" value="REC"/>
    <property type="match status" value="1"/>
</dbReference>
<keyword evidence="13" id="KW-0902">Two-component regulatory system</keyword>
<dbReference type="InterPro" id="IPR003594">
    <property type="entry name" value="HATPase_dom"/>
</dbReference>
<dbReference type="GO" id="GO:0005886">
    <property type="term" value="C:plasma membrane"/>
    <property type="evidence" value="ECO:0007669"/>
    <property type="project" value="UniProtKB-SubCell"/>
</dbReference>
<evidence type="ECO:0000256" key="2">
    <source>
        <dbReference type="ARBA" id="ARBA00004651"/>
    </source>
</evidence>
<evidence type="ECO:0000256" key="17">
    <source>
        <dbReference type="SAM" id="Coils"/>
    </source>
</evidence>
<dbReference type="CDD" id="cd17546">
    <property type="entry name" value="REC_hyHK_CKI1_RcsC-like"/>
    <property type="match status" value="1"/>
</dbReference>
<dbReference type="InterPro" id="IPR036097">
    <property type="entry name" value="HisK_dim/P_sf"/>
</dbReference>
<dbReference type="EMBL" id="RSAS01000662">
    <property type="protein sequence ID" value="RRR69173.1"/>
    <property type="molecule type" value="Genomic_DNA"/>
</dbReference>
<dbReference type="SMART" id="SM00448">
    <property type="entry name" value="REC"/>
    <property type="match status" value="2"/>
</dbReference>
<dbReference type="InterPro" id="IPR011006">
    <property type="entry name" value="CheY-like_superfamily"/>
</dbReference>
<dbReference type="PANTHER" id="PTHR45339">
    <property type="entry name" value="HYBRID SIGNAL TRANSDUCTION HISTIDINE KINASE J"/>
    <property type="match status" value="1"/>
</dbReference>
<evidence type="ECO:0000256" key="7">
    <source>
        <dbReference type="ARBA" id="ARBA00022679"/>
    </source>
</evidence>
<evidence type="ECO:0000259" key="19">
    <source>
        <dbReference type="PROSITE" id="PS50110"/>
    </source>
</evidence>
<dbReference type="Pfam" id="PF08447">
    <property type="entry name" value="PAS_3"/>
    <property type="match status" value="1"/>
</dbReference>
<dbReference type="Pfam" id="PF00072">
    <property type="entry name" value="Response_reg"/>
    <property type="match status" value="2"/>
</dbReference>
<dbReference type="PROSITE" id="PS50110">
    <property type="entry name" value="RESPONSE_REGULATORY"/>
    <property type="match status" value="2"/>
</dbReference>
<keyword evidence="14" id="KW-0472">Membrane</keyword>
<dbReference type="Pfam" id="PF02518">
    <property type="entry name" value="HATPase_c"/>
    <property type="match status" value="1"/>
</dbReference>
<dbReference type="SUPFAM" id="SSF55785">
    <property type="entry name" value="PYP-like sensor domain (PAS domain)"/>
    <property type="match status" value="1"/>
</dbReference>
<dbReference type="SUPFAM" id="SSF55781">
    <property type="entry name" value="GAF domain-like"/>
    <property type="match status" value="1"/>
</dbReference>
<comment type="caution">
    <text evidence="20">The sequence shown here is derived from an EMBL/GenBank/DDBJ whole genome shotgun (WGS) entry which is preliminary data.</text>
</comment>
<dbReference type="Gene3D" id="3.30.450.40">
    <property type="match status" value="1"/>
</dbReference>
<evidence type="ECO:0000256" key="15">
    <source>
        <dbReference type="ARBA" id="ARBA00074306"/>
    </source>
</evidence>
<protein>
    <recommendedName>
        <fullName evidence="15">Circadian input-output histidine kinase CikA</fullName>
        <ecNumber evidence="4">2.7.13.3</ecNumber>
    </recommendedName>
</protein>
<dbReference type="InterPro" id="IPR003018">
    <property type="entry name" value="GAF"/>
</dbReference>
<dbReference type="Gene3D" id="1.10.287.130">
    <property type="match status" value="1"/>
</dbReference>
<dbReference type="InterPro" id="IPR003661">
    <property type="entry name" value="HisK_dim/P_dom"/>
</dbReference>
<evidence type="ECO:0000256" key="8">
    <source>
        <dbReference type="ARBA" id="ARBA00022692"/>
    </source>
</evidence>
<feature type="domain" description="Response regulatory" evidence="19">
    <location>
        <begin position="567"/>
        <end position="687"/>
    </location>
</feature>
<dbReference type="CDD" id="cd00082">
    <property type="entry name" value="HisKA"/>
    <property type="match status" value="1"/>
</dbReference>
<dbReference type="InterPro" id="IPR036890">
    <property type="entry name" value="HATPase_C_sf"/>
</dbReference>
<keyword evidence="6 16" id="KW-0597">Phosphoprotein</keyword>
<dbReference type="Pfam" id="PF01590">
    <property type="entry name" value="GAF"/>
    <property type="match status" value="1"/>
</dbReference>
<feature type="domain" description="Histidine kinase" evidence="18">
    <location>
        <begin position="330"/>
        <end position="551"/>
    </location>
</feature>
<reference evidence="20 21" key="1">
    <citation type="submission" date="2018-12" db="EMBL/GenBank/DDBJ databases">
        <title>Genome Sequence of Candidatus Viridilinea halotolerans isolated from saline sulfide-rich spring.</title>
        <authorList>
            <person name="Grouzdev D.S."/>
            <person name="Burganskaya E.I."/>
            <person name="Krutkina M.S."/>
            <person name="Sukhacheva M.V."/>
            <person name="Gorlenko V.M."/>
        </authorList>
    </citation>
    <scope>NUCLEOTIDE SEQUENCE [LARGE SCALE GENOMIC DNA]</scope>
    <source>
        <strain evidence="20">Chok-6</strain>
    </source>
</reference>